<keyword evidence="3" id="KW-0378">Hydrolase</keyword>
<dbReference type="AlphaFoldDB" id="A0A8D8I413"/>
<evidence type="ECO:0000259" key="7">
    <source>
        <dbReference type="PROSITE" id="PS50263"/>
    </source>
</evidence>
<accession>A0A8D8I413</accession>
<dbReference type="PANTHER" id="PTHR10609">
    <property type="entry name" value="BIOTINIDASE-RELATED"/>
    <property type="match status" value="1"/>
</dbReference>
<dbReference type="CDD" id="cd07567">
    <property type="entry name" value="biotinidase_like"/>
    <property type="match status" value="1"/>
</dbReference>
<keyword evidence="2 6" id="KW-0732">Signal</keyword>
<dbReference type="Gene3D" id="3.60.110.10">
    <property type="entry name" value="Carbon-nitrogen hydrolase"/>
    <property type="match status" value="1"/>
</dbReference>
<dbReference type="SUPFAM" id="SSF56317">
    <property type="entry name" value="Carbon-nitrogen hydrolase"/>
    <property type="match status" value="1"/>
</dbReference>
<organism evidence="8">
    <name type="scientific">Culex pipiens</name>
    <name type="common">House mosquito</name>
    <dbReference type="NCBI Taxonomy" id="7175"/>
    <lineage>
        <taxon>Eukaryota</taxon>
        <taxon>Metazoa</taxon>
        <taxon>Ecdysozoa</taxon>
        <taxon>Arthropoda</taxon>
        <taxon>Hexapoda</taxon>
        <taxon>Insecta</taxon>
        <taxon>Pterygota</taxon>
        <taxon>Neoptera</taxon>
        <taxon>Endopterygota</taxon>
        <taxon>Diptera</taxon>
        <taxon>Nematocera</taxon>
        <taxon>Culicoidea</taxon>
        <taxon>Culicidae</taxon>
        <taxon>Culicinae</taxon>
        <taxon>Culicini</taxon>
        <taxon>Culex</taxon>
        <taxon>Culex</taxon>
    </lineage>
</organism>
<feature type="chain" id="PRO_5033955399" evidence="6">
    <location>
        <begin position="32"/>
        <end position="589"/>
    </location>
</feature>
<dbReference type="InterPro" id="IPR003010">
    <property type="entry name" value="C-N_Hydrolase"/>
</dbReference>
<name>A0A8D8I413_CULPI</name>
<dbReference type="PANTHER" id="PTHR10609:SF14">
    <property type="entry name" value="BIOTINIDASE"/>
    <property type="match status" value="1"/>
</dbReference>
<dbReference type="GO" id="GO:0016811">
    <property type="term" value="F:hydrolase activity, acting on carbon-nitrogen (but not peptide) bonds, in linear amides"/>
    <property type="evidence" value="ECO:0007669"/>
    <property type="project" value="InterPro"/>
</dbReference>
<dbReference type="InterPro" id="IPR036526">
    <property type="entry name" value="C-N_Hydrolase_sf"/>
</dbReference>
<comment type="similarity">
    <text evidence="1">Belongs to the carbon-nitrogen hydrolase superfamily. BTD/VNN family.</text>
</comment>
<evidence type="ECO:0000256" key="6">
    <source>
        <dbReference type="SAM" id="SignalP"/>
    </source>
</evidence>
<dbReference type="EMBL" id="HBUE01233302">
    <property type="protein sequence ID" value="CAG6545838.1"/>
    <property type="molecule type" value="Transcribed_RNA"/>
</dbReference>
<keyword evidence="4" id="KW-0325">Glycoprotein</keyword>
<feature type="signal peptide" evidence="6">
    <location>
        <begin position="1"/>
        <end position="31"/>
    </location>
</feature>
<evidence type="ECO:0000256" key="1">
    <source>
        <dbReference type="ARBA" id="ARBA00008225"/>
    </source>
</evidence>
<dbReference type="InterPro" id="IPR043957">
    <property type="entry name" value="Vanin_C"/>
</dbReference>
<dbReference type="EMBL" id="HBUE01340160">
    <property type="protein sequence ID" value="CAG6598001.1"/>
    <property type="molecule type" value="Transcribed_RNA"/>
</dbReference>
<reference evidence="8" key="1">
    <citation type="submission" date="2021-05" db="EMBL/GenBank/DDBJ databases">
        <authorList>
            <person name="Alioto T."/>
            <person name="Alioto T."/>
            <person name="Gomez Garrido J."/>
        </authorList>
    </citation>
    <scope>NUCLEOTIDE SEQUENCE</scope>
</reference>
<proteinExistence type="inferred from homology"/>
<evidence type="ECO:0000256" key="5">
    <source>
        <dbReference type="SAM" id="MobiDB-lite"/>
    </source>
</evidence>
<evidence type="ECO:0000256" key="2">
    <source>
        <dbReference type="ARBA" id="ARBA00022729"/>
    </source>
</evidence>
<dbReference type="Pfam" id="PF19018">
    <property type="entry name" value="Vanin_C"/>
    <property type="match status" value="1"/>
</dbReference>
<dbReference type="Pfam" id="PF00795">
    <property type="entry name" value="CN_hydrolase"/>
    <property type="match status" value="1"/>
</dbReference>
<dbReference type="PROSITE" id="PS50263">
    <property type="entry name" value="CN_HYDROLASE"/>
    <property type="match status" value="1"/>
</dbReference>
<feature type="domain" description="CN hydrolase" evidence="7">
    <location>
        <begin position="61"/>
        <end position="325"/>
    </location>
</feature>
<evidence type="ECO:0000256" key="3">
    <source>
        <dbReference type="ARBA" id="ARBA00022801"/>
    </source>
</evidence>
<evidence type="ECO:0000256" key="4">
    <source>
        <dbReference type="ARBA" id="ARBA00023180"/>
    </source>
</evidence>
<dbReference type="InterPro" id="IPR040154">
    <property type="entry name" value="Biotinidase/VNN"/>
</dbReference>
<dbReference type="InterPro" id="IPR012101">
    <property type="entry name" value="Biotinidase-like_euk"/>
</dbReference>
<evidence type="ECO:0000313" key="8">
    <source>
        <dbReference type="EMBL" id="CAG6545838.1"/>
    </source>
</evidence>
<sequence>MKHRNGQRPPGISQLLPVLLVLTCWTKATLQFYPRPGNDVGGDTFEGDIRMASSNALDDSYVVGVVEFRPELLNMDIRVRTERHYEAYRAMVLGEEARLTDIIVFPELTLNTLSDPVYVPDPLHSPVPCREDSPELLSKLSCLAAEARKYLVINLSEIFDCESVPAEDPRPCGPHGFHRYNTNVVLDRGGAVIARYRKFNLFREAGTNVTYEPEVVTFETDFGVTFGVFTCFDLLFARPALELVKRDVRDFVFPAFWTSEPPFLTAVQIFEGWAYANNVNLIAAGTNYDPAGATGTGVFNGRNGAVFSLMTGEETKKLYAVRVPKIRGSFTPKPELPSDDLYSGRMHGKFLENIRMGSDHLDRFTTMQINPERYHDKIGQIICNGEFCCDFSATVTVLPDRELTHHYRFAVFDGVRTFQGYADAHVSICGVITCRNESLASCGLPMNENSNYLEFNEIVIAGRFIANGTLAMPNSLDDMLHSLDTDRYRFYSVWNSSTNQQNVQLTLVDTVANLQTFGIYAFNHADFEYVNPIEPPPETTTEGLTGDSKESDEDDGDGGGASTVGASRMLVALALVLLVSSELRRSGFQ</sequence>
<protein>
    <submittedName>
        <fullName evidence="8">Vanin-like protein 2</fullName>
    </submittedName>
</protein>
<feature type="region of interest" description="Disordered" evidence="5">
    <location>
        <begin position="531"/>
        <end position="563"/>
    </location>
</feature>